<dbReference type="PANTHER" id="PTHR11732">
    <property type="entry name" value="ALDO/KETO REDUCTASE"/>
    <property type="match status" value="1"/>
</dbReference>
<proteinExistence type="inferred from homology"/>
<evidence type="ECO:0000256" key="3">
    <source>
        <dbReference type="ARBA" id="ARBA00023002"/>
    </source>
</evidence>
<dbReference type="PROSITE" id="PS00063">
    <property type="entry name" value="ALDOKETO_REDUCTASE_3"/>
    <property type="match status" value="1"/>
</dbReference>
<dbReference type="PIRSF" id="PIRSF000097">
    <property type="entry name" value="AKR"/>
    <property type="match status" value="1"/>
</dbReference>
<feature type="active site" description="Proton donor" evidence="4">
    <location>
        <position position="78"/>
    </location>
</feature>
<keyword evidence="2" id="KW-0521">NADP</keyword>
<feature type="signal peptide" evidence="7">
    <location>
        <begin position="1"/>
        <end position="24"/>
    </location>
</feature>
<dbReference type="RefSeq" id="XP_008488148.1">
    <property type="nucleotide sequence ID" value="XM_008489926.3"/>
</dbReference>
<dbReference type="InterPro" id="IPR018170">
    <property type="entry name" value="Aldo/ket_reductase_CS"/>
</dbReference>
<organism evidence="9 10">
    <name type="scientific">Diaphorina citri</name>
    <name type="common">Asian citrus psyllid</name>
    <dbReference type="NCBI Taxonomy" id="121845"/>
    <lineage>
        <taxon>Eukaryota</taxon>
        <taxon>Metazoa</taxon>
        <taxon>Ecdysozoa</taxon>
        <taxon>Arthropoda</taxon>
        <taxon>Hexapoda</taxon>
        <taxon>Insecta</taxon>
        <taxon>Pterygota</taxon>
        <taxon>Neoptera</taxon>
        <taxon>Paraneoptera</taxon>
        <taxon>Hemiptera</taxon>
        <taxon>Sternorrhyncha</taxon>
        <taxon>Psylloidea</taxon>
        <taxon>Psyllidae</taxon>
        <taxon>Diaphorininae</taxon>
        <taxon>Diaphorina</taxon>
    </lineage>
</organism>
<accession>A0A1S3DUD6</accession>
<dbReference type="FunFam" id="3.20.20.100:FF:000006">
    <property type="entry name" value="Aldo-keto reductase family 1 member A1"/>
    <property type="match status" value="1"/>
</dbReference>
<dbReference type="InterPro" id="IPR020471">
    <property type="entry name" value="AKR"/>
</dbReference>
<reference evidence="10" key="1">
    <citation type="submission" date="2025-08" db="UniProtKB">
        <authorList>
            <consortium name="RefSeq"/>
        </authorList>
    </citation>
    <scope>IDENTIFICATION</scope>
</reference>
<evidence type="ECO:0000256" key="1">
    <source>
        <dbReference type="ARBA" id="ARBA00007905"/>
    </source>
</evidence>
<dbReference type="KEGG" id="dci:103524884"/>
<evidence type="ECO:0000313" key="9">
    <source>
        <dbReference type="Proteomes" id="UP000079169"/>
    </source>
</evidence>
<dbReference type="PRINTS" id="PR00069">
    <property type="entry name" value="ALDKETRDTASE"/>
</dbReference>
<feature type="chain" id="PRO_5010262642" evidence="7">
    <location>
        <begin position="25"/>
        <end position="343"/>
    </location>
</feature>
<evidence type="ECO:0000256" key="5">
    <source>
        <dbReference type="PIRSR" id="PIRSR000097-2"/>
    </source>
</evidence>
<evidence type="ECO:0000256" key="2">
    <source>
        <dbReference type="ARBA" id="ARBA00022857"/>
    </source>
</evidence>
<dbReference type="PROSITE" id="PS00798">
    <property type="entry name" value="ALDOKETO_REDUCTASE_1"/>
    <property type="match status" value="1"/>
</dbReference>
<comment type="similarity">
    <text evidence="1">Belongs to the aldo/keto reductase family.</text>
</comment>
<dbReference type="AlphaFoldDB" id="A0A1S3DUD6"/>
<dbReference type="SUPFAM" id="SSF51430">
    <property type="entry name" value="NAD(P)-linked oxidoreductase"/>
    <property type="match status" value="1"/>
</dbReference>
<gene>
    <name evidence="10" type="primary">LOC103524884</name>
</gene>
<dbReference type="InterPro" id="IPR023210">
    <property type="entry name" value="NADP_OxRdtase_dom"/>
</dbReference>
<dbReference type="Proteomes" id="UP000079169">
    <property type="component" value="Unplaced"/>
</dbReference>
<evidence type="ECO:0000256" key="6">
    <source>
        <dbReference type="PIRSR" id="PIRSR000097-3"/>
    </source>
</evidence>
<dbReference type="InterPro" id="IPR036812">
    <property type="entry name" value="NAD(P)_OxRdtase_dom_sf"/>
</dbReference>
<feature type="binding site" evidence="5">
    <location>
        <position position="140"/>
    </location>
    <ligand>
        <name>substrate</name>
    </ligand>
</feature>
<evidence type="ECO:0000259" key="8">
    <source>
        <dbReference type="Pfam" id="PF00248"/>
    </source>
</evidence>
<keyword evidence="7" id="KW-0732">Signal</keyword>
<evidence type="ECO:0000313" key="10">
    <source>
        <dbReference type="RefSeq" id="XP_008488148.1"/>
    </source>
</evidence>
<feature type="domain" description="NADP-dependent oxidoreductase" evidence="8">
    <location>
        <begin position="46"/>
        <end position="320"/>
    </location>
</feature>
<dbReference type="STRING" id="121845.A0A1S3DUD6"/>
<dbReference type="Gene3D" id="3.20.20.100">
    <property type="entry name" value="NADP-dependent oxidoreductase domain"/>
    <property type="match status" value="1"/>
</dbReference>
<dbReference type="Pfam" id="PF00248">
    <property type="entry name" value="Aldo_ket_red"/>
    <property type="match status" value="1"/>
</dbReference>
<dbReference type="PROSITE" id="PS00062">
    <property type="entry name" value="ALDOKETO_REDUCTASE_2"/>
    <property type="match status" value="1"/>
</dbReference>
<dbReference type="GO" id="GO:0016491">
    <property type="term" value="F:oxidoreductase activity"/>
    <property type="evidence" value="ECO:0007669"/>
    <property type="project" value="UniProtKB-KW"/>
</dbReference>
<keyword evidence="9" id="KW-1185">Reference proteome</keyword>
<evidence type="ECO:0000256" key="7">
    <source>
        <dbReference type="SAM" id="SignalP"/>
    </source>
</evidence>
<protein>
    <submittedName>
        <fullName evidence="10">Aldose reductase isoform X1</fullName>
    </submittedName>
</protein>
<dbReference type="PaxDb" id="121845-A0A1S3DUD6"/>
<sequence length="343" mass="39417">MVPVILSWALTSFIFTNSFQPMQATKMAINFPFVTFNNGLKFPIFGLGTWKSKKGEVKQAVGYAIDIGYRHIDCAHVYENEDEVGDAIAQKLKDNVVKREDLYITSKLWNTFHRPDLVKPALQKTLQNLKLDYLDLYLIHWPQAYKEGDTLFPADANGKTLYSDANYVDTWLEMEKLVADGLVKSIGVSNFNSKQIQDILDKGTIKPVVNQVECHPYLTQHKLKQWCEERQILITAYSPLGSPDRPWAKPGDPSLLDDPKIKEIAAKYNKTSAQILIKYQVQQGNICIPKSVTPSRIEENAQIFDFELAPEDIQTIDSFNRNHRFLLLEWVKDHKDYPFNIEF</sequence>
<name>A0A1S3DUD6_DIACI</name>
<dbReference type="GeneID" id="103524884"/>
<feature type="site" description="Lowers pKa of active site Tyr" evidence="6">
    <location>
        <position position="107"/>
    </location>
</feature>
<evidence type="ECO:0000256" key="4">
    <source>
        <dbReference type="PIRSR" id="PIRSR000097-1"/>
    </source>
</evidence>
<keyword evidence="3" id="KW-0560">Oxidoreductase</keyword>